<gene>
    <name evidence="2" type="ORF">ACFOZ8_13910</name>
</gene>
<evidence type="ECO:0000256" key="1">
    <source>
        <dbReference type="SAM" id="MobiDB-lite"/>
    </source>
</evidence>
<comment type="caution">
    <text evidence="2">The sequence shown here is derived from an EMBL/GenBank/DDBJ whole genome shotgun (WGS) entry which is preliminary data.</text>
</comment>
<proteinExistence type="predicted"/>
<feature type="compositionally biased region" description="Basic and acidic residues" evidence="1">
    <location>
        <begin position="39"/>
        <end position="53"/>
    </location>
</feature>
<dbReference type="RefSeq" id="WP_377719394.1">
    <property type="nucleotide sequence ID" value="NZ_JBHSAM010000025.1"/>
</dbReference>
<evidence type="ECO:0000313" key="2">
    <source>
        <dbReference type="EMBL" id="MFC4100749.1"/>
    </source>
</evidence>
<reference evidence="3" key="1">
    <citation type="journal article" date="2019" name="Int. J. Syst. Evol. Microbiol.">
        <title>The Global Catalogue of Microorganisms (GCM) 10K type strain sequencing project: providing services to taxonomists for standard genome sequencing and annotation.</title>
        <authorList>
            <consortium name="The Broad Institute Genomics Platform"/>
            <consortium name="The Broad Institute Genome Sequencing Center for Infectious Disease"/>
            <person name="Wu L."/>
            <person name="Ma J."/>
        </authorList>
    </citation>
    <scope>NUCLEOTIDE SEQUENCE [LARGE SCALE GENOMIC DNA]</scope>
    <source>
        <strain evidence="3">IBRC-M 10987</strain>
    </source>
</reference>
<feature type="region of interest" description="Disordered" evidence="1">
    <location>
        <begin position="39"/>
        <end position="62"/>
    </location>
</feature>
<accession>A0ABV8K3Z2</accession>
<organism evidence="2 3">
    <name type="scientific">Paenibacillus xanthanilyticus</name>
    <dbReference type="NCBI Taxonomy" id="1783531"/>
    <lineage>
        <taxon>Bacteria</taxon>
        <taxon>Bacillati</taxon>
        <taxon>Bacillota</taxon>
        <taxon>Bacilli</taxon>
        <taxon>Bacillales</taxon>
        <taxon>Paenibacillaceae</taxon>
        <taxon>Paenibacillus</taxon>
    </lineage>
</organism>
<dbReference type="InterPro" id="IPR025549">
    <property type="entry name" value="YjzC"/>
</dbReference>
<name>A0ABV8K3Z2_9BACL</name>
<dbReference type="EMBL" id="JBHSAM010000025">
    <property type="protein sequence ID" value="MFC4100749.1"/>
    <property type="molecule type" value="Genomic_DNA"/>
</dbReference>
<keyword evidence="3" id="KW-1185">Reference proteome</keyword>
<sequence length="62" mass="7303">MGEWTEFRPGDRAPNEGTYIEIGENSYHMGVTNPQKVHLEKGERFPETSNDGRKWKRLHHNH</sequence>
<protein>
    <submittedName>
        <fullName evidence="2">YjzC family protein</fullName>
    </submittedName>
</protein>
<dbReference type="Pfam" id="PF14168">
    <property type="entry name" value="YjzC"/>
    <property type="match status" value="1"/>
</dbReference>
<evidence type="ECO:0000313" key="3">
    <source>
        <dbReference type="Proteomes" id="UP001595715"/>
    </source>
</evidence>
<dbReference type="Proteomes" id="UP001595715">
    <property type="component" value="Unassembled WGS sequence"/>
</dbReference>